<protein>
    <recommendedName>
        <fullName evidence="7">MBD domain-containing protein</fullName>
    </recommendedName>
</protein>
<keyword evidence="9" id="KW-1185">Reference proteome</keyword>
<feature type="region of interest" description="Disordered" evidence="6">
    <location>
        <begin position="301"/>
        <end position="337"/>
    </location>
</feature>
<dbReference type="Pfam" id="PF01429">
    <property type="entry name" value="MBD"/>
    <property type="match status" value="1"/>
</dbReference>
<feature type="compositionally biased region" description="Basic and acidic residues" evidence="6">
    <location>
        <begin position="100"/>
        <end position="111"/>
    </location>
</feature>
<feature type="compositionally biased region" description="Polar residues" evidence="6">
    <location>
        <begin position="301"/>
        <end position="316"/>
    </location>
</feature>
<evidence type="ECO:0000313" key="8">
    <source>
        <dbReference type="EMBL" id="KAK9999202.1"/>
    </source>
</evidence>
<comment type="caution">
    <text evidence="8">The sequence shown here is derived from an EMBL/GenBank/DDBJ whole genome shotgun (WGS) entry which is preliminary data.</text>
</comment>
<dbReference type="Proteomes" id="UP001459277">
    <property type="component" value="Unassembled WGS sequence"/>
</dbReference>
<keyword evidence="5" id="KW-0539">Nucleus</keyword>
<keyword evidence="2" id="KW-0805">Transcription regulation</keyword>
<dbReference type="PANTHER" id="PTHR33729">
    <property type="entry name" value="METHYL-CPG BINDING DOMAIN CONTAINING PROTEIN, EXPRESSED"/>
    <property type="match status" value="1"/>
</dbReference>
<keyword evidence="4" id="KW-0804">Transcription</keyword>
<comment type="subcellular location">
    <subcellularLocation>
        <location evidence="1">Nucleus</location>
    </subcellularLocation>
</comment>
<evidence type="ECO:0000259" key="7">
    <source>
        <dbReference type="PROSITE" id="PS50982"/>
    </source>
</evidence>
<sequence>MTCFCYGISWTKCDIYHIIATNFDANIIATILISELNPKKSGTPRRNEVVFVSPTGEEIKSKRQLDQYLKSHPGGSSSSEFDWSTGGTPRRSSRISQKSKATESPEAEPPKKRSAKKGAKEKDDNDEEGEPAEEKLDAAAGEANKEVELKGKADVGEKDSEPKTEEKVDEMDIDKVQNKTAADKTSDAKEEKVVNNSLPTPGSEEAEKKLTEPEASAKLENQEAEKKTSDAKEEEIKFDSQLAPVTEKNKEEANKLPSEPGAPPAQVSAADGKVEKECEMDKEGKEDSLAENLVGVAETKANNSGIQESVDGSNPIKNHPVSCEETSHELKASQVNC</sequence>
<feature type="region of interest" description="Disordered" evidence="6">
    <location>
        <begin position="68"/>
        <end position="289"/>
    </location>
</feature>
<feature type="compositionally biased region" description="Basic and acidic residues" evidence="6">
    <location>
        <begin position="205"/>
        <end position="238"/>
    </location>
</feature>
<dbReference type="SUPFAM" id="SSF54171">
    <property type="entry name" value="DNA-binding domain"/>
    <property type="match status" value="1"/>
</dbReference>
<evidence type="ECO:0000256" key="1">
    <source>
        <dbReference type="ARBA" id="ARBA00004123"/>
    </source>
</evidence>
<evidence type="ECO:0000256" key="6">
    <source>
        <dbReference type="SAM" id="MobiDB-lite"/>
    </source>
</evidence>
<evidence type="ECO:0000256" key="4">
    <source>
        <dbReference type="ARBA" id="ARBA00023163"/>
    </source>
</evidence>
<keyword evidence="3" id="KW-0238">DNA-binding</keyword>
<feature type="compositionally biased region" description="Basic and acidic residues" evidence="6">
    <location>
        <begin position="272"/>
        <end position="288"/>
    </location>
</feature>
<dbReference type="InterPro" id="IPR001739">
    <property type="entry name" value="Methyl_CpG_DNA-bd"/>
</dbReference>
<evidence type="ECO:0000256" key="5">
    <source>
        <dbReference type="ARBA" id="ARBA00023242"/>
    </source>
</evidence>
<dbReference type="GO" id="GO:0005634">
    <property type="term" value="C:nucleus"/>
    <property type="evidence" value="ECO:0007669"/>
    <property type="project" value="UniProtKB-SubCell"/>
</dbReference>
<dbReference type="PANTHER" id="PTHR33729:SF18">
    <property type="entry name" value="METHYL-CPG-BINDING DOMAIN-CONTAINING PROTEIN 11-LIKE"/>
    <property type="match status" value="1"/>
</dbReference>
<accession>A0AAW2CNT5</accession>
<dbReference type="InterPro" id="IPR016177">
    <property type="entry name" value="DNA-bd_dom_sf"/>
</dbReference>
<organism evidence="8 9">
    <name type="scientific">Lithocarpus litseifolius</name>
    <dbReference type="NCBI Taxonomy" id="425828"/>
    <lineage>
        <taxon>Eukaryota</taxon>
        <taxon>Viridiplantae</taxon>
        <taxon>Streptophyta</taxon>
        <taxon>Embryophyta</taxon>
        <taxon>Tracheophyta</taxon>
        <taxon>Spermatophyta</taxon>
        <taxon>Magnoliopsida</taxon>
        <taxon>eudicotyledons</taxon>
        <taxon>Gunneridae</taxon>
        <taxon>Pentapetalae</taxon>
        <taxon>rosids</taxon>
        <taxon>fabids</taxon>
        <taxon>Fagales</taxon>
        <taxon>Fagaceae</taxon>
        <taxon>Lithocarpus</taxon>
    </lineage>
</organism>
<feature type="compositionally biased region" description="Basic and acidic residues" evidence="6">
    <location>
        <begin position="132"/>
        <end position="166"/>
    </location>
</feature>
<dbReference type="GO" id="GO:0003677">
    <property type="term" value="F:DNA binding"/>
    <property type="evidence" value="ECO:0007669"/>
    <property type="project" value="UniProtKB-KW"/>
</dbReference>
<evidence type="ECO:0000313" key="9">
    <source>
        <dbReference type="Proteomes" id="UP001459277"/>
    </source>
</evidence>
<dbReference type="PROSITE" id="PS50982">
    <property type="entry name" value="MBD"/>
    <property type="match status" value="1"/>
</dbReference>
<gene>
    <name evidence="8" type="ORF">SO802_018805</name>
</gene>
<name>A0AAW2CNT5_9ROSI</name>
<feature type="compositionally biased region" description="Polar residues" evidence="6">
    <location>
        <begin position="74"/>
        <end position="87"/>
    </location>
</feature>
<evidence type="ECO:0000256" key="3">
    <source>
        <dbReference type="ARBA" id="ARBA00023125"/>
    </source>
</evidence>
<proteinExistence type="predicted"/>
<dbReference type="EMBL" id="JAZDWU010000006">
    <property type="protein sequence ID" value="KAK9999202.1"/>
    <property type="molecule type" value="Genomic_DNA"/>
</dbReference>
<feature type="compositionally biased region" description="Basic and acidic residues" evidence="6">
    <location>
        <begin position="173"/>
        <end position="193"/>
    </location>
</feature>
<reference evidence="8 9" key="1">
    <citation type="submission" date="2024-01" db="EMBL/GenBank/DDBJ databases">
        <title>A telomere-to-telomere, gap-free genome of sweet tea (Lithocarpus litseifolius).</title>
        <authorList>
            <person name="Zhou J."/>
        </authorList>
    </citation>
    <scope>NUCLEOTIDE SEQUENCE [LARGE SCALE GENOMIC DNA]</scope>
    <source>
        <strain evidence="8">Zhou-2022a</strain>
        <tissue evidence="8">Leaf</tissue>
    </source>
</reference>
<dbReference type="InterPro" id="IPR039622">
    <property type="entry name" value="MBD10/11"/>
</dbReference>
<evidence type="ECO:0000256" key="2">
    <source>
        <dbReference type="ARBA" id="ARBA00023015"/>
    </source>
</evidence>
<dbReference type="Gene3D" id="3.30.890.10">
    <property type="entry name" value="Methyl-cpg-binding Protein 2, Chain A"/>
    <property type="match status" value="1"/>
</dbReference>
<feature type="domain" description="MBD" evidence="7">
    <location>
        <begin position="18"/>
        <end position="88"/>
    </location>
</feature>
<dbReference type="AlphaFoldDB" id="A0AAW2CNT5"/>